<dbReference type="Pfam" id="PF23857">
    <property type="entry name" value="Phage_TAC_19"/>
    <property type="match status" value="1"/>
</dbReference>
<dbReference type="Proteomes" id="UP000044616">
    <property type="component" value="Unassembled WGS sequence"/>
</dbReference>
<dbReference type="AlphaFoldDB" id="A0A0M0ZRE4"/>
<dbReference type="PATRIC" id="fig|1280.3349.peg.1793"/>
<reference evidence="1 2" key="1">
    <citation type="submission" date="2014-05" db="EMBL/GenBank/DDBJ databases">
        <authorList>
            <person name="Aslett A.Martin."/>
            <person name="De Silva Nishadi"/>
        </authorList>
    </citation>
    <scope>NUCLEOTIDE SEQUENCE [LARGE SCALE GENOMIC DNA]</scope>
</reference>
<dbReference type="NCBIfam" id="NF047360">
    <property type="entry name" value="tail_chap_PVL"/>
    <property type="match status" value="1"/>
</dbReference>
<dbReference type="InterPro" id="IPR057006">
    <property type="entry name" value="Phage_TAC_19"/>
</dbReference>
<accession>A0A0M0ZRE4</accession>
<dbReference type="EMBL" id="CCEH01000015">
    <property type="protein sequence ID" value="CDR28639.1"/>
    <property type="molecule type" value="Genomic_DNA"/>
</dbReference>
<evidence type="ECO:0000313" key="1">
    <source>
        <dbReference type="EMBL" id="CDR28639.1"/>
    </source>
</evidence>
<evidence type="ECO:0000313" key="2">
    <source>
        <dbReference type="Proteomes" id="UP000044616"/>
    </source>
</evidence>
<proteinExistence type="predicted"/>
<name>A0A0M0ZRE4_9STAP</name>
<dbReference type="RefSeq" id="WP_000442601.1">
    <property type="nucleotide sequence ID" value="NZ_CCEH01000015.1"/>
</dbReference>
<accession>W8U4K1</accession>
<sequence length="148" mass="16863">MERTSIELITGFTKTGKPQYQKYLAKPIITLFETIQGSKLGLKLNKAFKGADFKDLTEEEFNNLSVTEQEEYKNKQEEYENNMAVQMEVLEEVLDFIVEAFDNQFTSIELQKGLPNGQEGIEKIGQLIGRITGGEPSDTKKFVTENQK</sequence>
<gene>
    <name evidence="1" type="ORF">ERS140147_01776</name>
</gene>
<dbReference type="SMR" id="A0A0M0ZRE4"/>
<protein>
    <submittedName>
        <fullName evidence="1">Phi PVL orf 14-like protein</fullName>
    </submittedName>
</protein>
<organism evidence="1 2">
    <name type="scientific">Staphylococcus schweitzeri</name>
    <dbReference type="NCBI Taxonomy" id="1654388"/>
    <lineage>
        <taxon>Bacteria</taxon>
        <taxon>Bacillati</taxon>
        <taxon>Bacillota</taxon>
        <taxon>Bacilli</taxon>
        <taxon>Bacillales</taxon>
        <taxon>Staphylococcaceae</taxon>
        <taxon>Staphylococcus</taxon>
    </lineage>
</organism>